<dbReference type="EMBL" id="JACHIO010000049">
    <property type="protein sequence ID" value="MBB5066908.1"/>
    <property type="molecule type" value="Genomic_DNA"/>
</dbReference>
<dbReference type="AlphaFoldDB" id="A0A7W7ZVI9"/>
<dbReference type="RefSeq" id="WP_184261264.1">
    <property type="nucleotide sequence ID" value="NZ_JACHIO010000049.1"/>
</dbReference>
<evidence type="ECO:0000313" key="5">
    <source>
        <dbReference type="Proteomes" id="UP000584867"/>
    </source>
</evidence>
<proteinExistence type="predicted"/>
<dbReference type="Pfam" id="PF01548">
    <property type="entry name" value="DEDD_Tnp_IS110"/>
    <property type="match status" value="1"/>
</dbReference>
<dbReference type="GO" id="GO:0004803">
    <property type="term" value="F:transposase activity"/>
    <property type="evidence" value="ECO:0007669"/>
    <property type="project" value="InterPro"/>
</dbReference>
<dbReference type="GO" id="GO:0003677">
    <property type="term" value="F:DNA binding"/>
    <property type="evidence" value="ECO:0007669"/>
    <property type="project" value="InterPro"/>
</dbReference>
<dbReference type="Proteomes" id="UP000584867">
    <property type="component" value="Unassembled WGS sequence"/>
</dbReference>
<dbReference type="PANTHER" id="PTHR33055">
    <property type="entry name" value="TRANSPOSASE FOR INSERTION SEQUENCE ELEMENT IS1111A"/>
    <property type="match status" value="1"/>
</dbReference>
<dbReference type="PANTHER" id="PTHR33055:SF3">
    <property type="entry name" value="PUTATIVE TRANSPOSASE FOR IS117-RELATED"/>
    <property type="match status" value="1"/>
</dbReference>
<dbReference type="Pfam" id="PF02371">
    <property type="entry name" value="Transposase_20"/>
    <property type="match status" value="1"/>
</dbReference>
<organism evidence="4 5">
    <name type="scientific">Granulicella mallensis</name>
    <dbReference type="NCBI Taxonomy" id="940614"/>
    <lineage>
        <taxon>Bacteria</taxon>
        <taxon>Pseudomonadati</taxon>
        <taxon>Acidobacteriota</taxon>
        <taxon>Terriglobia</taxon>
        <taxon>Terriglobales</taxon>
        <taxon>Acidobacteriaceae</taxon>
        <taxon>Granulicella</taxon>
    </lineage>
</organism>
<dbReference type="InterPro" id="IPR047650">
    <property type="entry name" value="Transpos_IS110"/>
</dbReference>
<sequence>MSKQSQLKPALLFCGIDVSAKTLAVAVQPEQAEGFQERQFANSATGHRQMIAWLWQRGERVRVSLEATGIYSLDLALALDAAEGLELAVLNPKKVNRFAQTLSRSKTDKADARVLAQYSRRMEFVAWKRPGLNALELRAISRHIATLTQEHARLNNRLHASAGSRTTPRCVRDDLKRSLAGLHKRLLRLRREAVALIGKHPELQRKFLHLKAITGIAETSAVQLLGELAGLDPNMTVRQWVAHSGLDPAHRTSGTSVRLPSRISRHGNPLLRRALYMPALVAVRFDPHMKAFYATLLQRHKSKLQALLAVARKLLHAIFGVFKSNTPYNGDKLFPNLLTS</sequence>
<evidence type="ECO:0000256" key="1">
    <source>
        <dbReference type="SAM" id="Coils"/>
    </source>
</evidence>
<dbReference type="InterPro" id="IPR003346">
    <property type="entry name" value="Transposase_20"/>
</dbReference>
<name>A0A7W7ZVI9_9BACT</name>
<evidence type="ECO:0000313" key="4">
    <source>
        <dbReference type="EMBL" id="MBB5066908.1"/>
    </source>
</evidence>
<feature type="domain" description="Transposase IS116/IS110/IS902 C-terminal" evidence="3">
    <location>
        <begin position="210"/>
        <end position="294"/>
    </location>
</feature>
<evidence type="ECO:0000259" key="3">
    <source>
        <dbReference type="Pfam" id="PF02371"/>
    </source>
</evidence>
<evidence type="ECO:0000259" key="2">
    <source>
        <dbReference type="Pfam" id="PF01548"/>
    </source>
</evidence>
<gene>
    <name evidence="4" type="ORF">HDF15_005298</name>
</gene>
<feature type="domain" description="Transposase IS110-like N-terminal" evidence="2">
    <location>
        <begin position="14"/>
        <end position="160"/>
    </location>
</feature>
<comment type="caution">
    <text evidence="4">The sequence shown here is derived from an EMBL/GenBank/DDBJ whole genome shotgun (WGS) entry which is preliminary data.</text>
</comment>
<feature type="coiled-coil region" evidence="1">
    <location>
        <begin position="137"/>
        <end position="192"/>
    </location>
</feature>
<reference evidence="4 5" key="1">
    <citation type="submission" date="2020-08" db="EMBL/GenBank/DDBJ databases">
        <title>Genomic Encyclopedia of Type Strains, Phase IV (KMG-V): Genome sequencing to study the core and pangenomes of soil and plant-associated prokaryotes.</title>
        <authorList>
            <person name="Whitman W."/>
        </authorList>
    </citation>
    <scope>NUCLEOTIDE SEQUENCE [LARGE SCALE GENOMIC DNA]</scope>
    <source>
        <strain evidence="4 5">X5P3</strain>
    </source>
</reference>
<accession>A0A7W7ZVI9</accession>
<dbReference type="InterPro" id="IPR002525">
    <property type="entry name" value="Transp_IS110-like_N"/>
</dbReference>
<dbReference type="GO" id="GO:0006313">
    <property type="term" value="P:DNA transposition"/>
    <property type="evidence" value="ECO:0007669"/>
    <property type="project" value="InterPro"/>
</dbReference>
<keyword evidence="1" id="KW-0175">Coiled coil</keyword>
<dbReference type="NCBIfam" id="NF033542">
    <property type="entry name" value="transpos_IS110"/>
    <property type="match status" value="1"/>
</dbReference>
<protein>
    <submittedName>
        <fullName evidence="4">Transposase</fullName>
    </submittedName>
</protein>